<proteinExistence type="predicted"/>
<dbReference type="InterPro" id="IPR040170">
    <property type="entry name" value="Cytosol_ACT"/>
</dbReference>
<dbReference type="PANTHER" id="PTHR11049">
    <property type="entry name" value="ACYL COENZYME A THIOESTER HYDROLASE"/>
    <property type="match status" value="1"/>
</dbReference>
<dbReference type="Pfam" id="PF03061">
    <property type="entry name" value="4HBT"/>
    <property type="match status" value="2"/>
</dbReference>
<dbReference type="GO" id="GO:0009062">
    <property type="term" value="P:fatty acid catabolic process"/>
    <property type="evidence" value="ECO:0007669"/>
    <property type="project" value="TreeGrafter"/>
</dbReference>
<protein>
    <recommendedName>
        <fullName evidence="4">HotDog ACOT-type domain-containing protein</fullName>
    </recommendedName>
</protein>
<keyword evidence="1" id="KW-0378">Hydrolase</keyword>
<evidence type="ECO:0000256" key="3">
    <source>
        <dbReference type="SAM" id="MobiDB-lite"/>
    </source>
</evidence>
<name>A0A7S1I7A6_9EUGL</name>
<accession>A0A7S1I7A6</accession>
<evidence type="ECO:0000259" key="4">
    <source>
        <dbReference type="PROSITE" id="PS51770"/>
    </source>
</evidence>
<sequence>MLENCGLSTASVVLPDDANPAGNVHGGTILKMIEQAGHVVATRFFNGPQRCEPHRHVFGSLAQIYQMDFQAPMFIGNLAKVFAKPTFTSDRTVEVSVEVWAENLCTLDERKTNSAILSYVAMDMETCQAIKGTIPQLKCNTEEEKQLFQEGLGRYTQRKSDSSAISPCSSPMTPKASLGPRPVAHPNAPHGKTVQQSIVSLVQVMLPGDCWARNIVAGGVIMKLMDNAAGVCAAKFCGSNVVTACIDSLSFSAMVHCGDVVHISAKPVFTSAKSMDIEVRVQAERLFGVASMETQRMPTTSGIFTFVSLDADHKPQLIPPLIVESEEEESLFEIGQKRYEARKNARTKK</sequence>
<evidence type="ECO:0000256" key="2">
    <source>
        <dbReference type="PIRSR" id="PIRSR640170-1"/>
    </source>
</evidence>
<gene>
    <name evidence="5" type="ORF">EGYM00392_LOCUS14388</name>
</gene>
<dbReference type="GO" id="GO:0006637">
    <property type="term" value="P:acyl-CoA metabolic process"/>
    <property type="evidence" value="ECO:0007669"/>
    <property type="project" value="TreeGrafter"/>
</dbReference>
<feature type="domain" description="HotDog ACOT-type" evidence="4">
    <location>
        <begin position="195"/>
        <end position="312"/>
    </location>
</feature>
<feature type="active site" evidence="2">
    <location>
        <position position="19"/>
    </location>
</feature>
<dbReference type="CDD" id="cd03442">
    <property type="entry name" value="BFIT_BACH"/>
    <property type="match status" value="2"/>
</dbReference>
<dbReference type="InterPro" id="IPR033120">
    <property type="entry name" value="HOTDOG_ACOT"/>
</dbReference>
<dbReference type="AlphaFoldDB" id="A0A7S1I7A6"/>
<dbReference type="InterPro" id="IPR029069">
    <property type="entry name" value="HotDog_dom_sf"/>
</dbReference>
<organism evidence="5">
    <name type="scientific">Eutreptiella gymnastica</name>
    <dbReference type="NCBI Taxonomy" id="73025"/>
    <lineage>
        <taxon>Eukaryota</taxon>
        <taxon>Discoba</taxon>
        <taxon>Euglenozoa</taxon>
        <taxon>Euglenida</taxon>
        <taxon>Spirocuta</taxon>
        <taxon>Euglenophyceae</taxon>
        <taxon>Eutreptiales</taxon>
        <taxon>Eutreptiaceae</taxon>
        <taxon>Eutreptiella</taxon>
    </lineage>
</organism>
<dbReference type="EMBL" id="HBGA01039634">
    <property type="protein sequence ID" value="CAD9003304.1"/>
    <property type="molecule type" value="Transcribed_RNA"/>
</dbReference>
<feature type="domain" description="HotDog ACOT-type" evidence="4">
    <location>
        <begin position="3"/>
        <end position="125"/>
    </location>
</feature>
<dbReference type="InterPro" id="IPR006683">
    <property type="entry name" value="Thioestr_dom"/>
</dbReference>
<evidence type="ECO:0000313" key="5">
    <source>
        <dbReference type="EMBL" id="CAD9003304.1"/>
    </source>
</evidence>
<dbReference type="Gene3D" id="3.10.129.10">
    <property type="entry name" value="Hotdog Thioesterase"/>
    <property type="match status" value="2"/>
</dbReference>
<reference evidence="5" key="1">
    <citation type="submission" date="2021-01" db="EMBL/GenBank/DDBJ databases">
        <authorList>
            <person name="Corre E."/>
            <person name="Pelletier E."/>
            <person name="Niang G."/>
            <person name="Scheremetjew M."/>
            <person name="Finn R."/>
            <person name="Kale V."/>
            <person name="Holt S."/>
            <person name="Cochrane G."/>
            <person name="Meng A."/>
            <person name="Brown T."/>
            <person name="Cohen L."/>
        </authorList>
    </citation>
    <scope>NUCLEOTIDE SEQUENCE</scope>
    <source>
        <strain evidence="5">NIES-381</strain>
    </source>
</reference>
<evidence type="ECO:0000256" key="1">
    <source>
        <dbReference type="ARBA" id="ARBA00022801"/>
    </source>
</evidence>
<dbReference type="SUPFAM" id="SSF54637">
    <property type="entry name" value="Thioesterase/thiol ester dehydrase-isomerase"/>
    <property type="match status" value="2"/>
</dbReference>
<dbReference type="GO" id="GO:0005829">
    <property type="term" value="C:cytosol"/>
    <property type="evidence" value="ECO:0007669"/>
    <property type="project" value="TreeGrafter"/>
</dbReference>
<dbReference type="PANTHER" id="PTHR11049:SF24">
    <property type="entry name" value="CYTOSOLIC ACYL COENZYME A THIOESTER HYDROLASE"/>
    <property type="match status" value="1"/>
</dbReference>
<feature type="region of interest" description="Disordered" evidence="3">
    <location>
        <begin position="155"/>
        <end position="181"/>
    </location>
</feature>
<dbReference type="PROSITE" id="PS51770">
    <property type="entry name" value="HOTDOG_ACOT"/>
    <property type="match status" value="2"/>
</dbReference>
<feature type="active site" evidence="2">
    <location>
        <position position="226"/>
    </location>
</feature>
<dbReference type="GO" id="GO:0052816">
    <property type="term" value="F:long-chain fatty acyl-CoA hydrolase activity"/>
    <property type="evidence" value="ECO:0007669"/>
    <property type="project" value="TreeGrafter"/>
</dbReference>